<dbReference type="KEGG" id="btab:109037769"/>
<keyword evidence="6" id="KW-1185">Reference proteome</keyword>
<dbReference type="InterPro" id="IPR032675">
    <property type="entry name" value="LRR_dom_sf"/>
</dbReference>
<keyword evidence="3" id="KW-0472">Membrane</keyword>
<dbReference type="Pfam" id="PF13855">
    <property type="entry name" value="LRR_8"/>
    <property type="match status" value="1"/>
</dbReference>
<feature type="chain" id="PRO_5040181222" evidence="4">
    <location>
        <begin position="30"/>
        <end position="402"/>
    </location>
</feature>
<dbReference type="PANTHER" id="PTHR24366">
    <property type="entry name" value="IG(IMMUNOGLOBULIN) AND LRR(LEUCINE RICH REPEAT) DOMAINS"/>
    <property type="match status" value="1"/>
</dbReference>
<evidence type="ECO:0000313" key="6">
    <source>
        <dbReference type="Proteomes" id="UP001152759"/>
    </source>
</evidence>
<gene>
    <name evidence="5" type="ORF">BEMITA_LOCUS13984</name>
</gene>
<sequence length="402" mass="45562">MVISRTMPIANRLILLAWLSVATLSTTSATGSPSCFTETYEENKVLLNCAHTHMRRLNVSGHDAGLKRVVYMLDVSDNEISVVSERALSDFAGLNILILSRNRLNDTRALHFGLRSLARLQVLDLSFNKLEHLSWGFLQNVPGLKILDVSNNLIGAISPPPAPEKVALEKLLISHNPLRCIENVPIGVRDLDLSGTEATPQELTRLSAFNNLVYLKLDRMPNLNETLKRTFGELENLEEVSFRSCRNLVRLDEDTFSRGNRKLRWVDLSHCALTTLPKKLEPVLLRLQWLDLRGNPWSCDRRIHWMWRLHLAPALTVPEFRCVNPPGLRNMGSSNFLATRVHLHSVHSKMLAGVWLTILIGAAAVAVYMIKRRLNRIKLNVDTAKYSVRHYSRLNESSDNVY</sequence>
<evidence type="ECO:0000313" key="5">
    <source>
        <dbReference type="EMBL" id="CAH0395849.1"/>
    </source>
</evidence>
<evidence type="ECO:0000256" key="2">
    <source>
        <dbReference type="ARBA" id="ARBA00022737"/>
    </source>
</evidence>
<dbReference type="Gene3D" id="3.80.10.10">
    <property type="entry name" value="Ribonuclease Inhibitor"/>
    <property type="match status" value="2"/>
</dbReference>
<dbReference type="Proteomes" id="UP001152759">
    <property type="component" value="Chromosome 9"/>
</dbReference>
<proteinExistence type="predicted"/>
<accession>A0A9P0ANT0</accession>
<keyword evidence="4" id="KW-0732">Signal</keyword>
<keyword evidence="1" id="KW-0433">Leucine-rich repeat</keyword>
<evidence type="ECO:0000256" key="4">
    <source>
        <dbReference type="SAM" id="SignalP"/>
    </source>
</evidence>
<feature type="signal peptide" evidence="4">
    <location>
        <begin position="1"/>
        <end position="29"/>
    </location>
</feature>
<dbReference type="AlphaFoldDB" id="A0A9P0ANT0"/>
<keyword evidence="3" id="KW-1133">Transmembrane helix</keyword>
<dbReference type="InterPro" id="IPR001611">
    <property type="entry name" value="Leu-rich_rpt"/>
</dbReference>
<dbReference type="SUPFAM" id="SSF52058">
    <property type="entry name" value="L domain-like"/>
    <property type="match status" value="1"/>
</dbReference>
<organism evidence="5 6">
    <name type="scientific">Bemisia tabaci</name>
    <name type="common">Sweetpotato whitefly</name>
    <name type="synonym">Aleurodes tabaci</name>
    <dbReference type="NCBI Taxonomy" id="7038"/>
    <lineage>
        <taxon>Eukaryota</taxon>
        <taxon>Metazoa</taxon>
        <taxon>Ecdysozoa</taxon>
        <taxon>Arthropoda</taxon>
        <taxon>Hexapoda</taxon>
        <taxon>Insecta</taxon>
        <taxon>Pterygota</taxon>
        <taxon>Neoptera</taxon>
        <taxon>Paraneoptera</taxon>
        <taxon>Hemiptera</taxon>
        <taxon>Sternorrhyncha</taxon>
        <taxon>Aleyrodoidea</taxon>
        <taxon>Aleyrodidae</taxon>
        <taxon>Aleyrodinae</taxon>
        <taxon>Bemisia</taxon>
    </lineage>
</organism>
<keyword evidence="3" id="KW-0812">Transmembrane</keyword>
<keyword evidence="2" id="KW-0677">Repeat</keyword>
<feature type="transmembrane region" description="Helical" evidence="3">
    <location>
        <begin position="350"/>
        <end position="370"/>
    </location>
</feature>
<name>A0A9P0ANT0_BEMTA</name>
<reference evidence="5" key="1">
    <citation type="submission" date="2021-12" db="EMBL/GenBank/DDBJ databases">
        <authorList>
            <person name="King R."/>
        </authorList>
    </citation>
    <scope>NUCLEOTIDE SEQUENCE</scope>
</reference>
<evidence type="ECO:0000256" key="3">
    <source>
        <dbReference type="SAM" id="Phobius"/>
    </source>
</evidence>
<dbReference type="EMBL" id="OU963870">
    <property type="protein sequence ID" value="CAH0395849.1"/>
    <property type="molecule type" value="Genomic_DNA"/>
</dbReference>
<dbReference type="PANTHER" id="PTHR24366:SF96">
    <property type="entry name" value="LEUCINE RICH REPEAT CONTAINING 53"/>
    <property type="match status" value="1"/>
</dbReference>
<evidence type="ECO:0000256" key="1">
    <source>
        <dbReference type="ARBA" id="ARBA00022614"/>
    </source>
</evidence>
<protein>
    <submittedName>
        <fullName evidence="5">Uncharacterized protein</fullName>
    </submittedName>
</protein>